<dbReference type="NCBIfam" id="TIGR02595">
    <property type="entry name" value="PEP_CTERM"/>
    <property type="match status" value="1"/>
</dbReference>
<evidence type="ECO:0000256" key="2">
    <source>
        <dbReference type="SAM" id="SignalP"/>
    </source>
</evidence>
<keyword evidence="2" id="KW-0732">Signal</keyword>
<feature type="signal peptide" evidence="2">
    <location>
        <begin position="1"/>
        <end position="24"/>
    </location>
</feature>
<evidence type="ECO:0000313" key="5">
    <source>
        <dbReference type="Proteomes" id="UP000315252"/>
    </source>
</evidence>
<keyword evidence="5" id="KW-1185">Reference proteome</keyword>
<dbReference type="OrthoDB" id="9963071at2"/>
<proteinExistence type="predicted"/>
<sequence>MKNCKSLLAGLILSFGLTAGVAQAAPIAVTDLDAFNSAIGGAAVTLDTFDTNNFGETSITFESGVVSTRVGVNSGFIPVLDNGVSGSRYRGNVHGGRFNLAELVWTFPVPVVGFIADFSDVGLPIEATISGSGQKFDIADVMGGRDGSFGLLDSMAPFTEIRFSMREGLPASGYLFIDNLRFAAAPSAVSVSEPGTLAILATGLAGFALAGRRRRKMNRRFGF</sequence>
<gene>
    <name evidence="4" type="ORF">FKG95_20565</name>
</gene>
<comment type="caution">
    <text evidence="4">The sequence shown here is derived from an EMBL/GenBank/DDBJ whole genome shotgun (WGS) entry which is preliminary data.</text>
</comment>
<protein>
    <submittedName>
        <fullName evidence="4">PEP-CTERM sorting domain-containing protein</fullName>
    </submittedName>
</protein>
<dbReference type="Pfam" id="PF07589">
    <property type="entry name" value="PEP-CTERM"/>
    <property type="match status" value="1"/>
</dbReference>
<keyword evidence="1" id="KW-1133">Transmembrane helix</keyword>
<evidence type="ECO:0000256" key="1">
    <source>
        <dbReference type="SAM" id="Phobius"/>
    </source>
</evidence>
<dbReference type="EMBL" id="VHSH01000007">
    <property type="protein sequence ID" value="TQV77932.1"/>
    <property type="molecule type" value="Genomic_DNA"/>
</dbReference>
<evidence type="ECO:0000313" key="4">
    <source>
        <dbReference type="EMBL" id="TQV77932.1"/>
    </source>
</evidence>
<feature type="chain" id="PRO_5022115923" evidence="2">
    <location>
        <begin position="25"/>
        <end position="223"/>
    </location>
</feature>
<dbReference type="InterPro" id="IPR013424">
    <property type="entry name" value="Ice-binding_C"/>
</dbReference>
<dbReference type="AlphaFoldDB" id="A0A545TL29"/>
<reference evidence="4 5" key="1">
    <citation type="submission" date="2019-06" db="EMBL/GenBank/DDBJ databases">
        <title>Whole genome sequence for Rhodospirillaceae sp. R148.</title>
        <authorList>
            <person name="Wang G."/>
        </authorList>
    </citation>
    <scope>NUCLEOTIDE SEQUENCE [LARGE SCALE GENOMIC DNA]</scope>
    <source>
        <strain evidence="4 5">R148</strain>
    </source>
</reference>
<feature type="transmembrane region" description="Helical" evidence="1">
    <location>
        <begin position="194"/>
        <end position="211"/>
    </location>
</feature>
<dbReference type="Proteomes" id="UP000315252">
    <property type="component" value="Unassembled WGS sequence"/>
</dbReference>
<evidence type="ECO:0000259" key="3">
    <source>
        <dbReference type="Pfam" id="PF07589"/>
    </source>
</evidence>
<keyword evidence="1" id="KW-0812">Transmembrane</keyword>
<name>A0A545TL29_9PROT</name>
<keyword evidence="1" id="KW-0472">Membrane</keyword>
<organism evidence="4 5">
    <name type="scientific">Denitrobaculum tricleocarpae</name>
    <dbReference type="NCBI Taxonomy" id="2591009"/>
    <lineage>
        <taxon>Bacteria</taxon>
        <taxon>Pseudomonadati</taxon>
        <taxon>Pseudomonadota</taxon>
        <taxon>Alphaproteobacteria</taxon>
        <taxon>Rhodospirillales</taxon>
        <taxon>Rhodospirillaceae</taxon>
        <taxon>Denitrobaculum</taxon>
    </lineage>
</organism>
<feature type="domain" description="Ice-binding protein C-terminal" evidence="3">
    <location>
        <begin position="190"/>
        <end position="214"/>
    </location>
</feature>
<accession>A0A545TL29</accession>
<dbReference type="RefSeq" id="WP_142898275.1">
    <property type="nucleotide sequence ID" value="NZ_ML660058.1"/>
</dbReference>